<protein>
    <submittedName>
        <fullName evidence="4">DNA-binding response regulator</fullName>
    </submittedName>
</protein>
<dbReference type="Gene3D" id="2.40.50.1020">
    <property type="entry name" value="LytTr DNA-binding domain"/>
    <property type="match status" value="1"/>
</dbReference>
<feature type="domain" description="HTH LytTR-type" evidence="3">
    <location>
        <begin position="133"/>
        <end position="232"/>
    </location>
</feature>
<evidence type="ECO:0000259" key="2">
    <source>
        <dbReference type="PROSITE" id="PS50110"/>
    </source>
</evidence>
<dbReference type="InterPro" id="IPR001789">
    <property type="entry name" value="Sig_transdc_resp-reg_receiver"/>
</dbReference>
<dbReference type="GO" id="GO:0003677">
    <property type="term" value="F:DNA binding"/>
    <property type="evidence" value="ECO:0007669"/>
    <property type="project" value="UniProtKB-KW"/>
</dbReference>
<accession>A0A369PTM7</accession>
<dbReference type="InterPro" id="IPR007492">
    <property type="entry name" value="LytTR_DNA-bd_dom"/>
</dbReference>
<gene>
    <name evidence="4" type="ORF">DU508_15405</name>
</gene>
<name>A0A369PTM7_9SPHI</name>
<dbReference type="InterPro" id="IPR011006">
    <property type="entry name" value="CheY-like_superfamily"/>
</dbReference>
<dbReference type="PANTHER" id="PTHR37299:SF1">
    <property type="entry name" value="STAGE 0 SPORULATION PROTEIN A HOMOLOG"/>
    <property type="match status" value="1"/>
</dbReference>
<comment type="caution">
    <text evidence="4">The sequence shown here is derived from an EMBL/GenBank/DDBJ whole genome shotgun (WGS) entry which is preliminary data.</text>
</comment>
<keyword evidence="1" id="KW-0597">Phosphoprotein</keyword>
<dbReference type="SUPFAM" id="SSF52172">
    <property type="entry name" value="CheY-like"/>
    <property type="match status" value="1"/>
</dbReference>
<dbReference type="SMART" id="SM00850">
    <property type="entry name" value="LytTR"/>
    <property type="match status" value="1"/>
</dbReference>
<reference evidence="4 5" key="1">
    <citation type="submission" date="2018-07" db="EMBL/GenBank/DDBJ databases">
        <title>Pedobacter sp. nov., isolated from soil.</title>
        <authorList>
            <person name="Zhou L.Y."/>
            <person name="Du Z.J."/>
        </authorList>
    </citation>
    <scope>NUCLEOTIDE SEQUENCE [LARGE SCALE GENOMIC DNA]</scope>
    <source>
        <strain evidence="4 5">JDX94</strain>
    </source>
</reference>
<dbReference type="PROSITE" id="PS50110">
    <property type="entry name" value="RESPONSE_REGULATORY"/>
    <property type="match status" value="1"/>
</dbReference>
<dbReference type="Pfam" id="PF04397">
    <property type="entry name" value="LytTR"/>
    <property type="match status" value="1"/>
</dbReference>
<dbReference type="PROSITE" id="PS50930">
    <property type="entry name" value="HTH_LYTTR"/>
    <property type="match status" value="1"/>
</dbReference>
<dbReference type="Gene3D" id="3.40.50.2300">
    <property type="match status" value="1"/>
</dbReference>
<keyword evidence="5" id="KW-1185">Reference proteome</keyword>
<feature type="modified residue" description="4-aspartylphosphate" evidence="1">
    <location>
        <position position="55"/>
    </location>
</feature>
<dbReference type="GO" id="GO:0000156">
    <property type="term" value="F:phosphorelay response regulator activity"/>
    <property type="evidence" value="ECO:0007669"/>
    <property type="project" value="InterPro"/>
</dbReference>
<keyword evidence="4" id="KW-0238">DNA-binding</keyword>
<dbReference type="SMART" id="SM00448">
    <property type="entry name" value="REC"/>
    <property type="match status" value="1"/>
</dbReference>
<dbReference type="Proteomes" id="UP000253961">
    <property type="component" value="Unassembled WGS sequence"/>
</dbReference>
<dbReference type="InterPro" id="IPR046947">
    <property type="entry name" value="LytR-like"/>
</dbReference>
<dbReference type="PANTHER" id="PTHR37299">
    <property type="entry name" value="TRANSCRIPTIONAL REGULATOR-RELATED"/>
    <property type="match status" value="1"/>
</dbReference>
<evidence type="ECO:0000313" key="5">
    <source>
        <dbReference type="Proteomes" id="UP000253961"/>
    </source>
</evidence>
<evidence type="ECO:0000256" key="1">
    <source>
        <dbReference type="PROSITE-ProRule" id="PRU00169"/>
    </source>
</evidence>
<dbReference type="OrthoDB" id="9787344at2"/>
<feature type="domain" description="Response regulatory" evidence="2">
    <location>
        <begin position="4"/>
        <end position="115"/>
    </location>
</feature>
<dbReference type="Pfam" id="PF00072">
    <property type="entry name" value="Response_reg"/>
    <property type="match status" value="1"/>
</dbReference>
<evidence type="ECO:0000259" key="3">
    <source>
        <dbReference type="PROSITE" id="PS50930"/>
    </source>
</evidence>
<sequence length="232" mass="26810">MKLNCLIVDDEPIARNLLEGYIGRIPEVLLVKKCKNATEAYEALHETSIDLIFLDIQMPTITGTEFLRSLRRPPLVVFTTAFANFAVEGFELNSVDYLLKPITFERFYQAVQKAIDRKTPLHPQPMPETPDYIFIKQDSKLVRIDHADIDFLRAEKDFCWIFCGGEVKYFVSMHLKMLEEMLPANKFQRIHRSYLVNLSKIKALKGNTLALRSEEIPIGANYRQLLMEKLGL</sequence>
<proteinExistence type="predicted"/>
<organism evidence="4 5">
    <name type="scientific">Pedobacter chinensis</name>
    <dbReference type="NCBI Taxonomy" id="2282421"/>
    <lineage>
        <taxon>Bacteria</taxon>
        <taxon>Pseudomonadati</taxon>
        <taxon>Bacteroidota</taxon>
        <taxon>Sphingobacteriia</taxon>
        <taxon>Sphingobacteriales</taxon>
        <taxon>Sphingobacteriaceae</taxon>
        <taxon>Pedobacter</taxon>
    </lineage>
</organism>
<dbReference type="EMBL" id="QPKV01000006">
    <property type="protein sequence ID" value="RDC55884.1"/>
    <property type="molecule type" value="Genomic_DNA"/>
</dbReference>
<evidence type="ECO:0000313" key="4">
    <source>
        <dbReference type="EMBL" id="RDC55884.1"/>
    </source>
</evidence>
<dbReference type="AlphaFoldDB" id="A0A369PTM7"/>